<dbReference type="EnsemblFungi" id="EJT82103">
    <property type="protein sequence ID" value="EJT82103"/>
    <property type="gene ID" value="GGTG_02077"/>
</dbReference>
<protein>
    <submittedName>
        <fullName evidence="2 3">Uncharacterized protein</fullName>
    </submittedName>
</protein>
<dbReference type="EMBL" id="GL385395">
    <property type="protein sequence ID" value="EJT82103.1"/>
    <property type="molecule type" value="Genomic_DNA"/>
</dbReference>
<accession>J3NLC9</accession>
<feature type="compositionally biased region" description="Basic residues" evidence="1">
    <location>
        <begin position="169"/>
        <end position="180"/>
    </location>
</feature>
<dbReference type="HOGENOM" id="CLU_1026886_0_0_1"/>
<feature type="compositionally biased region" description="Pro residues" evidence="1">
    <location>
        <begin position="117"/>
        <end position="127"/>
    </location>
</feature>
<organism evidence="2">
    <name type="scientific">Gaeumannomyces tritici (strain R3-111a-1)</name>
    <name type="common">Wheat and barley take-all root rot fungus</name>
    <name type="synonym">Gaeumannomyces graminis var. tritici</name>
    <dbReference type="NCBI Taxonomy" id="644352"/>
    <lineage>
        <taxon>Eukaryota</taxon>
        <taxon>Fungi</taxon>
        <taxon>Dikarya</taxon>
        <taxon>Ascomycota</taxon>
        <taxon>Pezizomycotina</taxon>
        <taxon>Sordariomycetes</taxon>
        <taxon>Sordariomycetidae</taxon>
        <taxon>Magnaporthales</taxon>
        <taxon>Magnaporthaceae</taxon>
        <taxon>Gaeumannomyces</taxon>
    </lineage>
</organism>
<feature type="region of interest" description="Disordered" evidence="1">
    <location>
        <begin position="103"/>
        <end position="271"/>
    </location>
</feature>
<name>J3NLC9_GAET3</name>
<evidence type="ECO:0000313" key="2">
    <source>
        <dbReference type="EMBL" id="EJT82103.1"/>
    </source>
</evidence>
<dbReference type="Proteomes" id="UP000006039">
    <property type="component" value="Unassembled WGS sequence"/>
</dbReference>
<feature type="compositionally biased region" description="Basic and acidic residues" evidence="1">
    <location>
        <begin position="153"/>
        <end position="168"/>
    </location>
</feature>
<reference evidence="2" key="2">
    <citation type="submission" date="2010-07" db="EMBL/GenBank/DDBJ databases">
        <authorList>
            <consortium name="The Broad Institute Genome Sequencing Platform"/>
            <consortium name="Broad Institute Genome Sequencing Center for Infectious Disease"/>
            <person name="Ma L.-J."/>
            <person name="Dead R."/>
            <person name="Young S."/>
            <person name="Zeng Q."/>
            <person name="Koehrsen M."/>
            <person name="Alvarado L."/>
            <person name="Berlin A."/>
            <person name="Chapman S.B."/>
            <person name="Chen Z."/>
            <person name="Freedman E."/>
            <person name="Gellesch M."/>
            <person name="Goldberg J."/>
            <person name="Griggs A."/>
            <person name="Gujja S."/>
            <person name="Heilman E.R."/>
            <person name="Heiman D."/>
            <person name="Hepburn T."/>
            <person name="Howarth C."/>
            <person name="Jen D."/>
            <person name="Larson L."/>
            <person name="Mehta T."/>
            <person name="Neiman D."/>
            <person name="Pearson M."/>
            <person name="Roberts A."/>
            <person name="Saif S."/>
            <person name="Shea T."/>
            <person name="Shenoy N."/>
            <person name="Sisk P."/>
            <person name="Stolte C."/>
            <person name="Sykes S."/>
            <person name="Walk T."/>
            <person name="White J."/>
            <person name="Yandava C."/>
            <person name="Haas B."/>
            <person name="Nusbaum C."/>
            <person name="Birren B."/>
        </authorList>
    </citation>
    <scope>NUCLEOTIDE SEQUENCE</scope>
    <source>
        <strain evidence="2">R3-111a-1</strain>
    </source>
</reference>
<reference evidence="4" key="1">
    <citation type="submission" date="2010-07" db="EMBL/GenBank/DDBJ databases">
        <title>The genome sequence of Gaeumannomyces graminis var. tritici strain R3-111a-1.</title>
        <authorList>
            <consortium name="The Broad Institute Genome Sequencing Platform"/>
            <person name="Ma L.-J."/>
            <person name="Dead R."/>
            <person name="Young S."/>
            <person name="Zeng Q."/>
            <person name="Koehrsen M."/>
            <person name="Alvarado L."/>
            <person name="Berlin A."/>
            <person name="Chapman S.B."/>
            <person name="Chen Z."/>
            <person name="Freedman E."/>
            <person name="Gellesch M."/>
            <person name="Goldberg J."/>
            <person name="Griggs A."/>
            <person name="Gujja S."/>
            <person name="Heilman E.R."/>
            <person name="Heiman D."/>
            <person name="Hepburn T."/>
            <person name="Howarth C."/>
            <person name="Jen D."/>
            <person name="Larson L."/>
            <person name="Mehta T."/>
            <person name="Neiman D."/>
            <person name="Pearson M."/>
            <person name="Roberts A."/>
            <person name="Saif S."/>
            <person name="Shea T."/>
            <person name="Shenoy N."/>
            <person name="Sisk P."/>
            <person name="Stolte C."/>
            <person name="Sykes S."/>
            <person name="Walk T."/>
            <person name="White J."/>
            <person name="Yandava C."/>
            <person name="Haas B."/>
            <person name="Nusbaum C."/>
            <person name="Birren B."/>
        </authorList>
    </citation>
    <scope>NUCLEOTIDE SEQUENCE [LARGE SCALE GENOMIC DNA]</scope>
    <source>
        <strain evidence="4">R3-111a-1</strain>
    </source>
</reference>
<evidence type="ECO:0000256" key="1">
    <source>
        <dbReference type="SAM" id="MobiDB-lite"/>
    </source>
</evidence>
<evidence type="ECO:0000313" key="4">
    <source>
        <dbReference type="Proteomes" id="UP000006039"/>
    </source>
</evidence>
<feature type="compositionally biased region" description="Basic and acidic residues" evidence="1">
    <location>
        <begin position="129"/>
        <end position="138"/>
    </location>
</feature>
<proteinExistence type="predicted"/>
<feature type="region of interest" description="Disordered" evidence="1">
    <location>
        <begin position="66"/>
        <end position="91"/>
    </location>
</feature>
<feature type="compositionally biased region" description="Basic and acidic residues" evidence="1">
    <location>
        <begin position="76"/>
        <end position="91"/>
    </location>
</feature>
<dbReference type="RefSeq" id="XP_009218112.1">
    <property type="nucleotide sequence ID" value="XM_009219848.1"/>
</dbReference>
<reference evidence="3" key="4">
    <citation type="journal article" date="2015" name="G3 (Bethesda)">
        <title>Genome sequences of three phytopathogenic species of the Magnaporthaceae family of fungi.</title>
        <authorList>
            <person name="Okagaki L.H."/>
            <person name="Nunes C.C."/>
            <person name="Sailsbery J."/>
            <person name="Clay B."/>
            <person name="Brown D."/>
            <person name="John T."/>
            <person name="Oh Y."/>
            <person name="Young N."/>
            <person name="Fitzgerald M."/>
            <person name="Haas B.J."/>
            <person name="Zeng Q."/>
            <person name="Young S."/>
            <person name="Adiconis X."/>
            <person name="Fan L."/>
            <person name="Levin J.Z."/>
            <person name="Mitchell T.K."/>
            <person name="Okubara P.A."/>
            <person name="Farman M.L."/>
            <person name="Kohn L.M."/>
            <person name="Birren B."/>
            <person name="Ma L.-J."/>
            <person name="Dean R.A."/>
        </authorList>
    </citation>
    <scope>NUCLEOTIDE SEQUENCE</scope>
    <source>
        <strain evidence="3">R3-111a-1</strain>
    </source>
</reference>
<dbReference type="AlphaFoldDB" id="J3NLC9"/>
<dbReference type="GeneID" id="20342535"/>
<reference evidence="3" key="5">
    <citation type="submission" date="2018-04" db="UniProtKB">
        <authorList>
            <consortium name="EnsemblFungi"/>
        </authorList>
    </citation>
    <scope>IDENTIFICATION</scope>
    <source>
        <strain evidence="3">R3-111a-1</strain>
    </source>
</reference>
<dbReference type="VEuPathDB" id="FungiDB:GGTG_02077"/>
<keyword evidence="4" id="KW-1185">Reference proteome</keyword>
<sequence>MASALEAAHRGFGTYGGGILRVVDFHSQVCADPPAMMSSLTTVLTSPPLAPSATSARSPALVVAGTSPPSACGTTGRERIEPSPSREHRGIADFSIRARIRAQPSPSATLADAPSSPILPPENPPPCADEDRQDKYKELFAAADGPILAVPEPKAKTPKADPRGEPRPRRASSRHGRFRQASKQTQITNPACRGRPRELPPPSAPTQSAGKQRPRHDGHHQTRPDARAPAPWPADPRGSVECPLAAGQENQERSAAVRPHHLGNTHRPEAA</sequence>
<reference evidence="2" key="3">
    <citation type="submission" date="2010-09" db="EMBL/GenBank/DDBJ databases">
        <title>Annotation of Gaeumannomyces graminis var. tritici R3-111a-1.</title>
        <authorList>
            <consortium name="The Broad Institute Genome Sequencing Platform"/>
            <person name="Ma L.-J."/>
            <person name="Dead R."/>
            <person name="Young S.K."/>
            <person name="Zeng Q."/>
            <person name="Gargeya S."/>
            <person name="Fitzgerald M."/>
            <person name="Haas B."/>
            <person name="Abouelleil A."/>
            <person name="Alvarado L."/>
            <person name="Arachchi H.M."/>
            <person name="Berlin A."/>
            <person name="Brown A."/>
            <person name="Chapman S.B."/>
            <person name="Chen Z."/>
            <person name="Dunbar C."/>
            <person name="Freedman E."/>
            <person name="Gearin G."/>
            <person name="Gellesch M."/>
            <person name="Goldberg J."/>
            <person name="Griggs A."/>
            <person name="Gujja S."/>
            <person name="Heiman D."/>
            <person name="Howarth C."/>
            <person name="Larson L."/>
            <person name="Lui A."/>
            <person name="MacDonald P.J.P."/>
            <person name="Mehta T."/>
            <person name="Montmayeur A."/>
            <person name="Murphy C."/>
            <person name="Neiman D."/>
            <person name="Pearson M."/>
            <person name="Priest M."/>
            <person name="Roberts A."/>
            <person name="Saif S."/>
            <person name="Shea T."/>
            <person name="Shenoy N."/>
            <person name="Sisk P."/>
            <person name="Stolte C."/>
            <person name="Sykes S."/>
            <person name="Yandava C."/>
            <person name="Wortman J."/>
            <person name="Nusbaum C."/>
            <person name="Birren B."/>
        </authorList>
    </citation>
    <scope>NUCLEOTIDE SEQUENCE</scope>
    <source>
        <strain evidence="2">R3-111a-1</strain>
    </source>
</reference>
<evidence type="ECO:0000313" key="3">
    <source>
        <dbReference type="EnsemblFungi" id="EJT82103"/>
    </source>
</evidence>
<gene>
    <name evidence="3" type="primary">20342535</name>
    <name evidence="2" type="ORF">GGTG_02077</name>
</gene>